<dbReference type="STRING" id="153496.A0U89_03580"/>
<organism evidence="1 2">
    <name type="scientific">Kozakia baliensis</name>
    <dbReference type="NCBI Taxonomy" id="153496"/>
    <lineage>
        <taxon>Bacteria</taxon>
        <taxon>Pseudomonadati</taxon>
        <taxon>Pseudomonadota</taxon>
        <taxon>Alphaproteobacteria</taxon>
        <taxon>Acetobacterales</taxon>
        <taxon>Acetobacteraceae</taxon>
        <taxon>Kozakia</taxon>
    </lineage>
</organism>
<dbReference type="Gene3D" id="2.70.98.10">
    <property type="match status" value="1"/>
</dbReference>
<gene>
    <name evidence="1" type="ORF">A0U89_03580</name>
</gene>
<proteinExistence type="predicted"/>
<keyword evidence="2" id="KW-1185">Reference proteome</keyword>
<protein>
    <submittedName>
        <fullName evidence="1">Uncharacterized protein</fullName>
    </submittedName>
</protein>
<dbReference type="EMBL" id="CP014674">
    <property type="protein sequence ID" value="AOX16354.1"/>
    <property type="molecule type" value="Genomic_DNA"/>
</dbReference>
<dbReference type="KEGG" id="kba:A0U89_03580"/>
<dbReference type="GO" id="GO:0016853">
    <property type="term" value="F:isomerase activity"/>
    <property type="evidence" value="ECO:0007669"/>
    <property type="project" value="InterPro"/>
</dbReference>
<evidence type="ECO:0000313" key="2">
    <source>
        <dbReference type="Proteomes" id="UP000179145"/>
    </source>
</evidence>
<dbReference type="InterPro" id="IPR008183">
    <property type="entry name" value="Aldose_1/G6P_1-epimerase"/>
</dbReference>
<accession>A0A1D8URU1</accession>
<dbReference type="OrthoDB" id="9796517at2"/>
<dbReference type="RefSeq" id="WP_070402130.1">
    <property type="nucleotide sequence ID" value="NZ_BJVW01000002.1"/>
</dbReference>
<name>A0A1D8URU1_9PROT</name>
<dbReference type="InterPro" id="IPR011013">
    <property type="entry name" value="Gal_mutarotase_sf_dom"/>
</dbReference>
<dbReference type="Proteomes" id="UP000179145">
    <property type="component" value="Chromosome"/>
</dbReference>
<dbReference type="CDD" id="cd09021">
    <property type="entry name" value="Aldose_epim_Ec_YphB"/>
    <property type="match status" value="1"/>
</dbReference>
<dbReference type="GO" id="GO:0030246">
    <property type="term" value="F:carbohydrate binding"/>
    <property type="evidence" value="ECO:0007669"/>
    <property type="project" value="InterPro"/>
</dbReference>
<reference evidence="1 2" key="1">
    <citation type="journal article" date="2016" name="Microb. Cell Fact.">
        <title>Dissection of exopolysaccharide biosynthesis in Kozakia baliensis.</title>
        <authorList>
            <person name="Brandt J.U."/>
            <person name="Jakob F."/>
            <person name="Behr J."/>
            <person name="Geissler A.J."/>
            <person name="Vogel R.F."/>
        </authorList>
    </citation>
    <scope>NUCLEOTIDE SEQUENCE [LARGE SCALE GENOMIC DNA]</scope>
    <source>
        <strain evidence="1 2">DSM 14400</strain>
    </source>
</reference>
<dbReference type="AlphaFoldDB" id="A0A1D8URU1"/>
<sequence length="297" mass="33200">MIELTRGENQIGILPGLGASLSYWRLRGRDLLVPTADPNLRAQQDTPVAAYPLMPYSNRIADARFSFEGQDYELAKNIVGESGSIHGNAWEHAWTVIQQDPDRAILLYDHDPSVGENAKEWPFAYRGVISFVLLDNGLNVELLIANRDTRAQPIGMGFHPFFVKAANSGLTFQAQGVWENDAATLPARHAAVEGEWDFASGQKLTERRIDNCFSGWADRAVISYPEDGYEMHIDADPVFQHLVVFTAPEKPFVAVEAVTNMNDAIHHPEVLERGLHVLKPDQRLSGVIRYKVVERRG</sequence>
<dbReference type="SUPFAM" id="SSF74650">
    <property type="entry name" value="Galactose mutarotase-like"/>
    <property type="match status" value="1"/>
</dbReference>
<dbReference type="eggNOG" id="COG2017">
    <property type="taxonomic scope" value="Bacteria"/>
</dbReference>
<dbReference type="GO" id="GO:0005975">
    <property type="term" value="P:carbohydrate metabolic process"/>
    <property type="evidence" value="ECO:0007669"/>
    <property type="project" value="InterPro"/>
</dbReference>
<dbReference type="Pfam" id="PF01263">
    <property type="entry name" value="Aldose_epim"/>
    <property type="match status" value="1"/>
</dbReference>
<dbReference type="InterPro" id="IPR014718">
    <property type="entry name" value="GH-type_carb-bd"/>
</dbReference>
<evidence type="ECO:0000313" key="1">
    <source>
        <dbReference type="EMBL" id="AOX16354.1"/>
    </source>
</evidence>